<dbReference type="RefSeq" id="WP_147600704.1">
    <property type="nucleotide sequence ID" value="NZ_JBBMFC010000011.1"/>
</dbReference>
<accession>A0ABV1I1S2</accession>
<dbReference type="Proteomes" id="UP001470288">
    <property type="component" value="Unassembled WGS sequence"/>
</dbReference>
<dbReference type="EMBL" id="JBBMFC010000011">
    <property type="protein sequence ID" value="MEQ2578765.1"/>
    <property type="molecule type" value="Genomic_DNA"/>
</dbReference>
<proteinExistence type="predicted"/>
<dbReference type="Pfam" id="PF10050">
    <property type="entry name" value="DUF2284"/>
    <property type="match status" value="1"/>
</dbReference>
<name>A0ABV1I1S2_9FIRM</name>
<evidence type="ECO:0000313" key="2">
    <source>
        <dbReference type="Proteomes" id="UP001470288"/>
    </source>
</evidence>
<comment type="caution">
    <text evidence="1">The sequence shown here is derived from an EMBL/GenBank/DDBJ whole genome shotgun (WGS) entry which is preliminary data.</text>
</comment>
<keyword evidence="2" id="KW-1185">Reference proteome</keyword>
<protein>
    <submittedName>
        <fullName evidence="1">DUF2284 domain-containing protein</fullName>
    </submittedName>
</protein>
<evidence type="ECO:0000313" key="1">
    <source>
        <dbReference type="EMBL" id="MEQ2578765.1"/>
    </source>
</evidence>
<dbReference type="InterPro" id="IPR019271">
    <property type="entry name" value="DUF2284_metal-binding"/>
</dbReference>
<reference evidence="1 2" key="1">
    <citation type="submission" date="2024-03" db="EMBL/GenBank/DDBJ databases">
        <title>Human intestinal bacterial collection.</title>
        <authorList>
            <person name="Pauvert C."/>
            <person name="Hitch T.C.A."/>
            <person name="Clavel T."/>
        </authorList>
    </citation>
    <scope>NUCLEOTIDE SEQUENCE [LARGE SCALE GENOMIC DNA]</scope>
    <source>
        <strain evidence="1 2">CLA-AA-H78B</strain>
    </source>
</reference>
<organism evidence="1 2">
    <name type="scientific">Hominiventricola aquisgranensis</name>
    <dbReference type="NCBI Taxonomy" id="3133164"/>
    <lineage>
        <taxon>Bacteria</taxon>
        <taxon>Bacillati</taxon>
        <taxon>Bacillota</taxon>
        <taxon>Clostridia</taxon>
        <taxon>Lachnospirales</taxon>
        <taxon>Lachnospiraceae</taxon>
        <taxon>Hominiventricola</taxon>
    </lineage>
</organism>
<gene>
    <name evidence="1" type="ORF">WMO62_07915</name>
</gene>
<sequence length="177" mass="20179">MNQEKIEEGLTQFPVCEYAFINIADITFLDQVRYICKTECPQYGKSWSCPPAVGTVEECKKRCSQYTGGFIFTTIAEVNDIANMEETLATRMEHEKITRQVRDLFAEQTEAMQVLSTESCAICKKCAYPDAPCRHPEKMFPCIESYGILVTDLAEKYGISFMNGANVVTWFSLLLYR</sequence>